<protein>
    <submittedName>
        <fullName evidence="2">DUF501 domain-containing protein</fullName>
    </submittedName>
</protein>
<evidence type="ECO:0000313" key="3">
    <source>
        <dbReference type="Proteomes" id="UP000778578"/>
    </source>
</evidence>
<dbReference type="PANTHER" id="PTHR37163:SF1">
    <property type="entry name" value="DUF501 DOMAIN-CONTAINING PROTEIN"/>
    <property type="match status" value="1"/>
</dbReference>
<dbReference type="PANTHER" id="PTHR37163">
    <property type="entry name" value="CONSERVED PROTEIN"/>
    <property type="match status" value="1"/>
</dbReference>
<sequence>MPTPPPVPTPPSAADIAAVRAQLGRPPRGLRAVAHRCPCGNPDVVETQPRLEDGTPFPTLYYLTCPRAASAIGTLEADGVMKRMTARLAGDEELAAGYRAAHEDYIARRDAVEVLEGFPSAGGMPDRVKCLHVLAGHALAVGRGVNPLGDETLDLLPDWWAKGPCVTVTEDGTVTAPDPEAGGSATAAATTPDATPEESA</sequence>
<dbReference type="Pfam" id="PF04417">
    <property type="entry name" value="DUF501"/>
    <property type="match status" value="1"/>
</dbReference>
<dbReference type="Proteomes" id="UP000778578">
    <property type="component" value="Unassembled WGS sequence"/>
</dbReference>
<evidence type="ECO:0000256" key="1">
    <source>
        <dbReference type="SAM" id="MobiDB-lite"/>
    </source>
</evidence>
<keyword evidence="3" id="KW-1185">Reference proteome</keyword>
<dbReference type="RefSeq" id="WP_222960909.1">
    <property type="nucleotide sequence ID" value="NZ_JAINZZ010000003.1"/>
</dbReference>
<comment type="caution">
    <text evidence="2">The sequence shown here is derived from an EMBL/GenBank/DDBJ whole genome shotgun (WGS) entry which is preliminary data.</text>
</comment>
<gene>
    <name evidence="2" type="ORF">K7862_04340</name>
</gene>
<dbReference type="InterPro" id="IPR007511">
    <property type="entry name" value="DUF501"/>
</dbReference>
<feature type="region of interest" description="Disordered" evidence="1">
    <location>
        <begin position="171"/>
        <end position="200"/>
    </location>
</feature>
<dbReference type="EMBL" id="JAINZZ010000003">
    <property type="protein sequence ID" value="MBY8876869.1"/>
    <property type="molecule type" value="Genomic_DNA"/>
</dbReference>
<name>A0ABS7Q525_9ACTN</name>
<feature type="compositionally biased region" description="Low complexity" evidence="1">
    <location>
        <begin position="178"/>
        <end position="194"/>
    </location>
</feature>
<evidence type="ECO:0000313" key="2">
    <source>
        <dbReference type="EMBL" id="MBY8876869.1"/>
    </source>
</evidence>
<reference evidence="2 3" key="1">
    <citation type="submission" date="2021-08" db="EMBL/GenBank/DDBJ databases">
        <title>WGS of actinomycetes from Thailand.</title>
        <authorList>
            <person name="Thawai C."/>
        </authorList>
    </citation>
    <scope>NUCLEOTIDE SEQUENCE [LARGE SCALE GENOMIC DNA]</scope>
    <source>
        <strain evidence="2 3">PLK6-54</strain>
    </source>
</reference>
<proteinExistence type="predicted"/>
<organism evidence="2 3">
    <name type="scientific">Actinacidiphila acidipaludis</name>
    <dbReference type="NCBI Taxonomy" id="2873382"/>
    <lineage>
        <taxon>Bacteria</taxon>
        <taxon>Bacillati</taxon>
        <taxon>Actinomycetota</taxon>
        <taxon>Actinomycetes</taxon>
        <taxon>Kitasatosporales</taxon>
        <taxon>Streptomycetaceae</taxon>
        <taxon>Actinacidiphila</taxon>
    </lineage>
</organism>
<accession>A0ABS7Q525</accession>